<dbReference type="AlphaFoldDB" id="A0A9B2JY89"/>
<gene>
    <name evidence="2" type="primary">LOC105667040</name>
</gene>
<dbReference type="KEGG" id="bter:105667040"/>
<accession>A0A9B2JY89</accession>
<keyword evidence="1" id="KW-1185">Reference proteome</keyword>
<dbReference type="GeneID" id="105667040"/>
<dbReference type="RefSeq" id="XP_012175480.2">
    <property type="nucleotide sequence ID" value="XM_012320090.2"/>
</dbReference>
<organism evidence="1 2">
    <name type="scientific">Bombus terrestris</name>
    <name type="common">Buff-tailed bumblebee</name>
    <name type="synonym">Apis terrestris</name>
    <dbReference type="NCBI Taxonomy" id="30195"/>
    <lineage>
        <taxon>Eukaryota</taxon>
        <taxon>Metazoa</taxon>
        <taxon>Ecdysozoa</taxon>
        <taxon>Arthropoda</taxon>
        <taxon>Hexapoda</taxon>
        <taxon>Insecta</taxon>
        <taxon>Pterygota</taxon>
        <taxon>Neoptera</taxon>
        <taxon>Endopterygota</taxon>
        <taxon>Hymenoptera</taxon>
        <taxon>Apocrita</taxon>
        <taxon>Aculeata</taxon>
        <taxon>Apoidea</taxon>
        <taxon>Anthophila</taxon>
        <taxon>Apidae</taxon>
        <taxon>Bombus</taxon>
        <taxon>Bombus</taxon>
    </lineage>
</organism>
<evidence type="ECO:0000313" key="1">
    <source>
        <dbReference type="Proteomes" id="UP000835206"/>
    </source>
</evidence>
<dbReference type="Proteomes" id="UP000835206">
    <property type="component" value="Unplaced"/>
</dbReference>
<proteinExistence type="predicted"/>
<evidence type="ECO:0000313" key="2">
    <source>
        <dbReference type="RefSeq" id="XP_012175480.2"/>
    </source>
</evidence>
<protein>
    <submittedName>
        <fullName evidence="2">Uncharacterized protein LOC105667040</fullName>
    </submittedName>
</protein>
<reference evidence="2" key="1">
    <citation type="submission" date="2025-08" db="UniProtKB">
        <authorList>
            <consortium name="RefSeq"/>
        </authorList>
    </citation>
    <scope>IDENTIFICATION</scope>
</reference>
<sequence length="103" mass="11871">MTQVLTGYGMFGEYLRKIGREMTDIYHYCREDRDTAQHTLELCPARQGAIHPAARHRRKIDPLGDFRSDVERATGIRCCPPLLQVMLAKEQAQTERIEKLSPL</sequence>
<name>A0A9B2JY89_BOMTE</name>
<dbReference type="OrthoDB" id="7615806at2759"/>